<reference evidence="9" key="1">
    <citation type="journal article" date="2020" name="Stud. Mycol.">
        <title>101 Dothideomycetes genomes: a test case for predicting lifestyles and emergence of pathogens.</title>
        <authorList>
            <person name="Haridas S."/>
            <person name="Albert R."/>
            <person name="Binder M."/>
            <person name="Bloem J."/>
            <person name="Labutti K."/>
            <person name="Salamov A."/>
            <person name="Andreopoulos B."/>
            <person name="Baker S."/>
            <person name="Barry K."/>
            <person name="Bills G."/>
            <person name="Bluhm B."/>
            <person name="Cannon C."/>
            <person name="Castanera R."/>
            <person name="Culley D."/>
            <person name="Daum C."/>
            <person name="Ezra D."/>
            <person name="Gonzalez J."/>
            <person name="Henrissat B."/>
            <person name="Kuo A."/>
            <person name="Liang C."/>
            <person name="Lipzen A."/>
            <person name="Lutzoni F."/>
            <person name="Magnuson J."/>
            <person name="Mondo S."/>
            <person name="Nolan M."/>
            <person name="Ohm R."/>
            <person name="Pangilinan J."/>
            <person name="Park H.-J."/>
            <person name="Ramirez L."/>
            <person name="Alfaro M."/>
            <person name="Sun H."/>
            <person name="Tritt A."/>
            <person name="Yoshinaga Y."/>
            <person name="Zwiers L.-H."/>
            <person name="Turgeon B."/>
            <person name="Goodwin S."/>
            <person name="Spatafora J."/>
            <person name="Crous P."/>
            <person name="Grigoriev I."/>
        </authorList>
    </citation>
    <scope>NUCLEOTIDE SEQUENCE</scope>
    <source>
        <strain evidence="9">CBS 107.79</strain>
    </source>
</reference>
<dbReference type="SUPFAM" id="SSF55048">
    <property type="entry name" value="Probable ACP-binding domain of malonyl-CoA ACP transacylase"/>
    <property type="match status" value="1"/>
</dbReference>
<feature type="domain" description="PKS/mFAS DH" evidence="8">
    <location>
        <begin position="948"/>
        <end position="1239"/>
    </location>
</feature>
<dbReference type="InterPro" id="IPR050091">
    <property type="entry name" value="PKS_NRPS_Biosynth_Enz"/>
</dbReference>
<dbReference type="Pfam" id="PF08659">
    <property type="entry name" value="KR"/>
    <property type="match status" value="1"/>
</dbReference>
<proteinExistence type="predicted"/>
<dbReference type="InterPro" id="IPR018201">
    <property type="entry name" value="Ketoacyl_synth_AS"/>
</dbReference>
<dbReference type="Pfam" id="PF00109">
    <property type="entry name" value="ketoacyl-synt"/>
    <property type="match status" value="1"/>
</dbReference>
<protein>
    <submittedName>
        <fullName evidence="9">Ketoacyl-synt-domain-containing protein</fullName>
    </submittedName>
</protein>
<sequence>MASDAPIPIAIIGTGCRLPGGISNASTLWETLLNPPDLVKDVPPERFRWEGIHRSDGRHNGIKTKSAYWLEDNIRHFDPHFFAISPSEAESMDPQQRLLLECVYEAMESAGLTLQELRGSDAGVFVGQMFDDYHELAVVDSDAASAAMLTTGTVRSITANRISHVFDFRGPSIAIDTACSSSMAAVHLAVESLRRGESRVAFACGANLSLRPTVFKAGSRLGMFSADGRSKMFDESADGYARGEGIGVLCLKQLDLAIQDGDVVECVIRQTGTNHDGRARTLTAPSAEAQARLIRWTYEHAGLDLSDSSSRPQYFEAHGTGTRVGDPAEAEAVETAFFPTDQEPTEDEQLYVGSIKSIIGHTEGAAGIAGILRASLALQHGTIPPNLHFNRMNPKVAARGKHLQVPTEPQPWPSLPEGSPRRVSVNSFGFGGSNVHAILESFQQVSPSNPSSSDTSDSSLFMPFTFSGISEKALLSTLQVHLGYLEQKKEKASLRNLAWTLQQKRSQFEYRCSIAAQNHTELTGLLAEKMKLLRIQPATGAETHTNATVRCIQDKKPHILAIFTGQGAQYATMGKKITEASSYARSIIKKLDNALYTLPASDRPSWRIMDELLRDETESRVDETTISQTLTTAVQVLLVSLLKVAKIPIKIVIGHSSGEIAAAFAAGVISAEDAILNAYYRGLHSSSACDNGNQGTMLAASMSAGDAAAFCNLPQFAGRIKVAAVNSPYDVTISGDADAIADATIGLDDRGISAKRLSVDVAYHSRHMQICSGPYKKSLEGMHAIPTSADEEYPSWYSSVSPGVQLSSTKADYWVKNMCRPVMFKDAITAAINKTGMPDLILEIGPRPVLETAVRRTITGMTDRMPLYTGLLRRGSDAVSSVSEVLGLIWSHFGREAVDMARFDRTLADAKPPTLVKDLPTYRWEHDREYWNHSRYMRKELESTTPPSELVGSEVHLSGTHEAKWRKFITPKQIPWILDHRIDGSIVLPAAAYVMMVVAAVEKKSGDRGIASIDTTDLELRQPIVFANEYTKIEIVMTIHDLNEVLQGSTGTFAIDFCADQANGDLLTAARGCFHARFGKDVDRAYPELFEQPKDLTDVKPETFCHHATANGLSYKGPFQNVIAAQRRLDFATGEITMSPSELAIHPAVLDGLFQGTNIAADFPGDSALPNTVVPSHIKRLTIFPTRCQEIASRGPSISFQAMSTGNRESCGVLYSDGFGVAVQLDGLMLKPYRLTTADDDVKMYSEVTWEPVDSTIEKPKSVTADTEEPNSPQDSFFSGDSGSEAGSVPASTAPHKSKESLMIVGDYKNLAKDLEFALSSTFDRVIHVSSLDDITDDMEISYAVLSIVDLVDSIFLNMTATKWNALQRLLTEATNVLWATTGVKSPKTLDQVHANTIVGLARSVRHELRHLRLNILDIHDPAAIDARDLADVMVHWYTLGQSNAESGKEKTPEHCELSYEAGAIYVPVIHRVESMNDRYNSQHRKIARVVDPGKEPLEVVRTDAQRYALRAVLHAVRDLSLPGEVDCMSVRITHCTQYAFKIKGLGFLHIGITESADGKPVLVALDRASSSARVSQQLAFPCALPESPKPMLLNNLVATLVALTVFGFVHGSSGLLVVCSDEMWISEIKREAARRVNSGSVTILSGTPSVGSDEAIYIHSSALDVSVRAKVPTNVSTVVNLSNRAKDEILFERLTKVVEDRQITFKNKDMIFRDIASIRYKDNSISTAALKLLEEAAATQVDLAVYHSSASTSNDPVGPQQLVTQSNCSPSTVVDWTKATSIKVPVTPATNTVRFSPNKTYLIVGSSEIARSICEWMSSSGARFFVMVSRNPDSVASWTSDMAQKGITVNLHSTDITSENSVNDLVATIKASTTEIKKPLGGVIHLATSIKDTAFPTMSYTDFCRVADVKAKGSLNLHNALSAERLDFFILTSSLSYIIGNPGQANYNAGNAFMTSLARYRRSIGLPASVVHLGTVVGIGYMARQESTPARGSLLADQYVRKGAYPISERDLRQIFAEAVM</sequence>
<keyword evidence="2" id="KW-0597">Phosphoprotein</keyword>
<evidence type="ECO:0000256" key="5">
    <source>
        <dbReference type="PROSITE-ProRule" id="PRU01363"/>
    </source>
</evidence>
<dbReference type="CDD" id="cd00833">
    <property type="entry name" value="PKS"/>
    <property type="match status" value="1"/>
</dbReference>
<dbReference type="Gene3D" id="3.40.47.10">
    <property type="match status" value="1"/>
</dbReference>
<dbReference type="InterPro" id="IPR020807">
    <property type="entry name" value="PKS_DH"/>
</dbReference>
<feature type="active site" description="Proton donor; for dehydratase activity" evidence="5">
    <location>
        <position position="1151"/>
    </location>
</feature>
<dbReference type="InterPro" id="IPR016039">
    <property type="entry name" value="Thiolase-like"/>
</dbReference>
<dbReference type="InterPro" id="IPR013968">
    <property type="entry name" value="PKS_KR"/>
</dbReference>
<dbReference type="InterPro" id="IPR049900">
    <property type="entry name" value="PKS_mFAS_DH"/>
</dbReference>
<dbReference type="PANTHER" id="PTHR43775:SF20">
    <property type="entry name" value="HYBRID PKS-NRPS SYNTHETASE APDA"/>
    <property type="match status" value="1"/>
</dbReference>
<dbReference type="InterPro" id="IPR057326">
    <property type="entry name" value="KR_dom"/>
</dbReference>
<dbReference type="PROSITE" id="PS52004">
    <property type="entry name" value="KS3_2"/>
    <property type="match status" value="1"/>
</dbReference>
<dbReference type="InterPro" id="IPR016036">
    <property type="entry name" value="Malonyl_transacylase_ACP-bd"/>
</dbReference>
<evidence type="ECO:0000259" key="8">
    <source>
        <dbReference type="PROSITE" id="PS52019"/>
    </source>
</evidence>
<dbReference type="Gene3D" id="3.40.366.10">
    <property type="entry name" value="Malonyl-Coenzyme A Acyl Carrier Protein, domain 2"/>
    <property type="match status" value="1"/>
</dbReference>
<dbReference type="OrthoDB" id="329835at2759"/>
<dbReference type="InterPro" id="IPR020841">
    <property type="entry name" value="PKS_Beta-ketoAc_synthase_dom"/>
</dbReference>
<evidence type="ECO:0000256" key="2">
    <source>
        <dbReference type="ARBA" id="ARBA00022553"/>
    </source>
</evidence>
<keyword evidence="10" id="KW-1185">Reference proteome</keyword>
<dbReference type="SMART" id="SM00826">
    <property type="entry name" value="PKS_DH"/>
    <property type="match status" value="1"/>
</dbReference>
<feature type="region of interest" description="N-terminal hotdog fold" evidence="5">
    <location>
        <begin position="948"/>
        <end position="1081"/>
    </location>
</feature>
<dbReference type="PROSITE" id="PS52019">
    <property type="entry name" value="PKS_MFAS_DH"/>
    <property type="match status" value="1"/>
</dbReference>
<dbReference type="InterPro" id="IPR016035">
    <property type="entry name" value="Acyl_Trfase/lysoPLipase"/>
</dbReference>
<dbReference type="GO" id="GO:0044550">
    <property type="term" value="P:secondary metabolite biosynthetic process"/>
    <property type="evidence" value="ECO:0007669"/>
    <property type="project" value="TreeGrafter"/>
</dbReference>
<feature type="domain" description="Ketosynthase family 3 (KS3)" evidence="7">
    <location>
        <begin position="6"/>
        <end position="441"/>
    </location>
</feature>
<dbReference type="InterPro" id="IPR014030">
    <property type="entry name" value="Ketoacyl_synth_N"/>
</dbReference>
<evidence type="ECO:0000313" key="9">
    <source>
        <dbReference type="EMBL" id="KAF1965402.1"/>
    </source>
</evidence>
<dbReference type="EMBL" id="ML976763">
    <property type="protein sequence ID" value="KAF1965402.1"/>
    <property type="molecule type" value="Genomic_DNA"/>
</dbReference>
<gene>
    <name evidence="9" type="ORF">BU23DRAFT_519679</name>
</gene>
<feature type="region of interest" description="C-terminal hotdog fold" evidence="5">
    <location>
        <begin position="1096"/>
        <end position="1239"/>
    </location>
</feature>
<keyword evidence="3" id="KW-0808">Transferase</keyword>
<evidence type="ECO:0000256" key="6">
    <source>
        <dbReference type="SAM" id="MobiDB-lite"/>
    </source>
</evidence>
<evidence type="ECO:0000313" key="10">
    <source>
        <dbReference type="Proteomes" id="UP000800036"/>
    </source>
</evidence>
<dbReference type="Pfam" id="PF02801">
    <property type="entry name" value="Ketoacyl-synt_C"/>
    <property type="match status" value="1"/>
</dbReference>
<name>A0A6A5UNL9_9PLEO</name>
<dbReference type="InterPro" id="IPR014031">
    <property type="entry name" value="Ketoacyl_synth_C"/>
</dbReference>
<dbReference type="Pfam" id="PF14765">
    <property type="entry name" value="PS-DH"/>
    <property type="match status" value="1"/>
</dbReference>
<accession>A0A6A5UNL9</accession>
<dbReference type="GO" id="GO:0004312">
    <property type="term" value="F:fatty acid synthase activity"/>
    <property type="evidence" value="ECO:0007669"/>
    <property type="project" value="TreeGrafter"/>
</dbReference>
<feature type="region of interest" description="Disordered" evidence="6">
    <location>
        <begin position="1257"/>
        <end position="1295"/>
    </location>
</feature>
<dbReference type="SMART" id="SM00825">
    <property type="entry name" value="PKS_KS"/>
    <property type="match status" value="1"/>
</dbReference>
<keyword evidence="1" id="KW-0596">Phosphopantetheine</keyword>
<dbReference type="Gene3D" id="3.40.50.720">
    <property type="entry name" value="NAD(P)-binding Rossmann-like Domain"/>
    <property type="match status" value="2"/>
</dbReference>
<organism evidence="9 10">
    <name type="scientific">Bimuria novae-zelandiae CBS 107.79</name>
    <dbReference type="NCBI Taxonomy" id="1447943"/>
    <lineage>
        <taxon>Eukaryota</taxon>
        <taxon>Fungi</taxon>
        <taxon>Dikarya</taxon>
        <taxon>Ascomycota</taxon>
        <taxon>Pezizomycotina</taxon>
        <taxon>Dothideomycetes</taxon>
        <taxon>Pleosporomycetidae</taxon>
        <taxon>Pleosporales</taxon>
        <taxon>Massarineae</taxon>
        <taxon>Didymosphaeriaceae</taxon>
        <taxon>Bimuria</taxon>
    </lineage>
</organism>
<dbReference type="SUPFAM" id="SSF53901">
    <property type="entry name" value="Thiolase-like"/>
    <property type="match status" value="1"/>
</dbReference>
<dbReference type="SMART" id="SM00822">
    <property type="entry name" value="PKS_KR"/>
    <property type="match status" value="1"/>
</dbReference>
<dbReference type="Pfam" id="PF21089">
    <property type="entry name" value="PKS_DH_N"/>
    <property type="match status" value="1"/>
</dbReference>
<dbReference type="Pfam" id="PF16197">
    <property type="entry name" value="KAsynt_C_assoc"/>
    <property type="match status" value="1"/>
</dbReference>
<dbReference type="SUPFAM" id="SSF52151">
    <property type="entry name" value="FabD/lysophospholipase-like"/>
    <property type="match status" value="1"/>
</dbReference>
<dbReference type="Pfam" id="PF00698">
    <property type="entry name" value="Acyl_transf_1"/>
    <property type="match status" value="1"/>
</dbReference>
<evidence type="ECO:0000256" key="1">
    <source>
        <dbReference type="ARBA" id="ARBA00022450"/>
    </source>
</evidence>
<dbReference type="SUPFAM" id="SSF51735">
    <property type="entry name" value="NAD(P)-binding Rossmann-fold domains"/>
    <property type="match status" value="1"/>
</dbReference>
<dbReference type="Gene3D" id="3.10.129.110">
    <property type="entry name" value="Polyketide synthase dehydratase"/>
    <property type="match status" value="1"/>
</dbReference>
<dbReference type="InterPro" id="IPR014043">
    <property type="entry name" value="Acyl_transferase_dom"/>
</dbReference>
<keyword evidence="4" id="KW-0511">Multifunctional enzyme</keyword>
<dbReference type="InterPro" id="IPR032821">
    <property type="entry name" value="PKS_assoc"/>
</dbReference>
<evidence type="ECO:0000256" key="3">
    <source>
        <dbReference type="ARBA" id="ARBA00022679"/>
    </source>
</evidence>
<dbReference type="PROSITE" id="PS00606">
    <property type="entry name" value="KS3_1"/>
    <property type="match status" value="1"/>
</dbReference>
<dbReference type="Proteomes" id="UP000800036">
    <property type="component" value="Unassembled WGS sequence"/>
</dbReference>
<dbReference type="InterPro" id="IPR049552">
    <property type="entry name" value="PKS_DH_N"/>
</dbReference>
<evidence type="ECO:0000256" key="4">
    <source>
        <dbReference type="ARBA" id="ARBA00023268"/>
    </source>
</evidence>
<dbReference type="GO" id="GO:0004315">
    <property type="term" value="F:3-oxoacyl-[acyl-carrier-protein] synthase activity"/>
    <property type="evidence" value="ECO:0007669"/>
    <property type="project" value="InterPro"/>
</dbReference>
<evidence type="ECO:0000259" key="7">
    <source>
        <dbReference type="PROSITE" id="PS52004"/>
    </source>
</evidence>
<dbReference type="GO" id="GO:0006633">
    <property type="term" value="P:fatty acid biosynthetic process"/>
    <property type="evidence" value="ECO:0007669"/>
    <property type="project" value="InterPro"/>
</dbReference>
<dbReference type="PANTHER" id="PTHR43775">
    <property type="entry name" value="FATTY ACID SYNTHASE"/>
    <property type="match status" value="1"/>
</dbReference>
<dbReference type="InterPro" id="IPR049551">
    <property type="entry name" value="PKS_DH_C"/>
</dbReference>
<feature type="compositionally biased region" description="Polar residues" evidence="6">
    <location>
        <begin position="1270"/>
        <end position="1282"/>
    </location>
</feature>
<feature type="active site" description="Proton acceptor; for dehydratase activity" evidence="5">
    <location>
        <position position="980"/>
    </location>
</feature>
<feature type="non-terminal residue" evidence="9">
    <location>
        <position position="2022"/>
    </location>
</feature>
<dbReference type="InterPro" id="IPR042104">
    <property type="entry name" value="PKS_dehydratase_sf"/>
</dbReference>
<dbReference type="SMART" id="SM00827">
    <property type="entry name" value="PKS_AT"/>
    <property type="match status" value="1"/>
</dbReference>
<dbReference type="InterPro" id="IPR001227">
    <property type="entry name" value="Ac_transferase_dom_sf"/>
</dbReference>
<dbReference type="InterPro" id="IPR036291">
    <property type="entry name" value="NAD(P)-bd_dom_sf"/>
</dbReference>